<comment type="caution">
    <text evidence="4">The sequence shown here is derived from an EMBL/GenBank/DDBJ whole genome shotgun (WGS) entry which is preliminary data.</text>
</comment>
<name>A0A5S3PNF8_9FLAO</name>
<dbReference type="PANTHER" id="PTHR46769">
    <property type="entry name" value="POLYCYSTIC KIDNEY AND HEPATIC DISEASE 1 (AUTOSOMAL RECESSIVE)-LIKE 1"/>
    <property type="match status" value="1"/>
</dbReference>
<dbReference type="SUPFAM" id="SSF49373">
    <property type="entry name" value="Invasin/intimin cell-adhesion fragments"/>
    <property type="match status" value="5"/>
</dbReference>
<evidence type="ECO:0000259" key="2">
    <source>
        <dbReference type="PROSITE" id="PS50835"/>
    </source>
</evidence>
<dbReference type="SUPFAM" id="SSF48695">
    <property type="entry name" value="Multiheme cytochromes"/>
    <property type="match status" value="1"/>
</dbReference>
<keyword evidence="1" id="KW-0732">Signal</keyword>
<dbReference type="Pfam" id="PF07995">
    <property type="entry name" value="GSDH"/>
    <property type="match status" value="2"/>
</dbReference>
<keyword evidence="5" id="KW-1185">Reference proteome</keyword>
<dbReference type="SMART" id="SM00758">
    <property type="entry name" value="PA14"/>
    <property type="match status" value="4"/>
</dbReference>
<evidence type="ECO:0000313" key="5">
    <source>
        <dbReference type="Proteomes" id="UP000310314"/>
    </source>
</evidence>
<evidence type="ECO:0000313" key="4">
    <source>
        <dbReference type="EMBL" id="TMM55901.1"/>
    </source>
</evidence>
<dbReference type="InterPro" id="IPR011658">
    <property type="entry name" value="PA14_dom"/>
</dbReference>
<dbReference type="RefSeq" id="WP_138658769.1">
    <property type="nucleotide sequence ID" value="NZ_VATY01000003.1"/>
</dbReference>
<dbReference type="Pfam" id="PF07691">
    <property type="entry name" value="PA14"/>
    <property type="match status" value="1"/>
</dbReference>
<dbReference type="EMBL" id="VATY01000003">
    <property type="protein sequence ID" value="TMM55901.1"/>
    <property type="molecule type" value="Genomic_DNA"/>
</dbReference>
<dbReference type="Gene3D" id="2.120.10.30">
    <property type="entry name" value="TolB, C-terminal domain"/>
    <property type="match status" value="1"/>
</dbReference>
<protein>
    <submittedName>
        <fullName evidence="4">T9SS type A sorting domain-containing protein</fullName>
    </submittedName>
</protein>
<dbReference type="Gene3D" id="2.60.120.1560">
    <property type="match status" value="4"/>
</dbReference>
<evidence type="ECO:0000256" key="1">
    <source>
        <dbReference type="ARBA" id="ARBA00022729"/>
    </source>
</evidence>
<feature type="domain" description="PA14" evidence="3">
    <location>
        <begin position="1479"/>
        <end position="1635"/>
    </location>
</feature>
<dbReference type="Pfam" id="PF02368">
    <property type="entry name" value="Big_2"/>
    <property type="match status" value="5"/>
</dbReference>
<feature type="domain" description="PA14" evidence="3">
    <location>
        <begin position="1739"/>
        <end position="1895"/>
    </location>
</feature>
<dbReference type="PROSITE" id="PS50835">
    <property type="entry name" value="IG_LIKE"/>
    <property type="match status" value="1"/>
</dbReference>
<dbReference type="InterPro" id="IPR026444">
    <property type="entry name" value="Secre_tail"/>
</dbReference>
<dbReference type="InterPro" id="IPR037524">
    <property type="entry name" value="PA14/GLEYA"/>
</dbReference>
<dbReference type="InterPro" id="IPR003343">
    <property type="entry name" value="Big_2"/>
</dbReference>
<reference evidence="4 5" key="1">
    <citation type="submission" date="2019-05" db="EMBL/GenBank/DDBJ databases">
        <authorList>
            <person name="Zhang J.-Y."/>
            <person name="Feg X."/>
            <person name="Du Z.-J."/>
        </authorList>
    </citation>
    <scope>NUCLEOTIDE SEQUENCE [LARGE SCALE GENOMIC DNA]</scope>
    <source>
        <strain evidence="4 5">RZ26</strain>
    </source>
</reference>
<proteinExistence type="predicted"/>
<dbReference type="InterPro" id="IPR012938">
    <property type="entry name" value="Glc/Sorbosone_DH"/>
</dbReference>
<dbReference type="InterPro" id="IPR011041">
    <property type="entry name" value="Quinoprot_gluc/sorb_DH_b-prop"/>
</dbReference>
<feature type="domain" description="PA14" evidence="3">
    <location>
        <begin position="786"/>
        <end position="947"/>
    </location>
</feature>
<dbReference type="Pfam" id="PF18962">
    <property type="entry name" value="Por_Secre_tail"/>
    <property type="match status" value="1"/>
</dbReference>
<dbReference type="SMART" id="SM00635">
    <property type="entry name" value="BID_2"/>
    <property type="match status" value="5"/>
</dbReference>
<dbReference type="InterPro" id="IPR008964">
    <property type="entry name" value="Invasin/intimin_cell_adhesion"/>
</dbReference>
<dbReference type="Gene3D" id="2.60.40.1080">
    <property type="match status" value="5"/>
</dbReference>
<gene>
    <name evidence="4" type="ORF">FEE95_14730</name>
</gene>
<feature type="domain" description="PA14" evidence="3">
    <location>
        <begin position="1219"/>
        <end position="1375"/>
    </location>
</feature>
<sequence>MKTKLLLGKRKKYLFLLSSLLFLSAIPYYFAGSGLDNPQPIGSYLNGNFPGILPQGLPYEPIFPNLTFDSPLTFNELPTGNKIIVGQRDGKIFSFEKNPAVSTKNLMIDLSDKVGVVWDGGFLGLALHPQFGNAGKNYIYTWYTTEDANSNDFPNSYTTQSCDSEEYWGNFLILARYEANPTTLNIQESSEQIMLKLRMYGTTHRGGGLLFGDDGFLYLTTGDQTAFKKAQDIENNLDGGVLRLDVDMDNTKSHPPVRTMPDDHGFSDELTGNGYWIPNDNPFLSPTGENFEEYYSMGHRNPHRMTKDRETGTLYVGEIGGGRHEEINVIKKGSNYGWPLFEGFYESTFCVQNLYNNMPHEQPLLAFPRSEANAVIGGYVYRGNEVPELRGKYICADYGNGEEIFTVDINTGSYEQYGNFTSTNIISFGEDNQGELYILKQGTSSLFKITSKNTGFGNTPQLLSETGAFSDLINLTPTDGLIPYDLVESFWSDGAIKKRWMAIPNDGSHNTAAEKIAYSDVDDWNFPIGSVIVKHFELPINENNPSITKRLETRFSIKASDGNFYFVTYKWNDQQTDAELLTSGLDESIDITKANGSTTTQTWSYPSTIDCVTCHNPTTGGTLGTRARYLNKDFTYSETGRTANQLVTLSHLGILDQTITDTDANTILTSKSIDDASATLDEKARSYMDLNCAYCHRPGTGNRGDFDLRLNLDIVQTGLLTANPYLPLGIPNEKIVAPGNPSASIVYHRMNSTDPAIRMPPIAKNKIDANAVQLIDDWISQLDPDPCTDRIIMETYSNVPGKTIDELKSNVNFPAAPSAVDELNEFRIPINVDDDYGVRVKGLLKAPETGTYYFWVTGDDNVELSLSTDANELNKTRIAYHESWSFDGEWNKFPTQKSIGINLVAGQNYYIEALMNERGGGDNLSVGWRKPSNGNGAVPFQVIPCTAFDFFSGPPVVNVTGVSLDVNTLTLQEGESGTLTATVTPSEATDISVTWSSSNASIATVDTDGLVIGVIEGTATITVTTTDGGFIDTATISVEALPVPVTGVSVSPQSLTLLEGASQQLAANVIPADADDTSVSWSSSDDLVAMVSTNGSVTAVSVGTATITATTVDGGFSDTTLITVETAPVSVSGVSIENAPTSITVGLTESLTAVVSPSNATDNSVTWSSDNTSIATVDNNGLVTALAEGMATITVTTGDGGFTDTTVIDVVAYNPNSCTASGSILMERYDGIAGSAIANLLDAPNYPDNPSLSSELTIFEIQSNQGDNFGVRVSGYLCPPETGIYYFWIAGNNHTELNLSTSDDPADKVRLAHNEDYALSREWNKFPTQKSPGILLTKGNTYYIEALMKEAAFGDNLAVGWRKPSDGNGASPTGVVPGGVLSPVVRANVPVTGVSLLPSNLSLAEGETSTLSLSVSPSNATDNSVTWSSNNTSIATVDNNGLVTALAEGMATITVTTGDGGFTDTTVIDVVAYNPNSCTASGSILMERYDGIAGSAIANLLDAPNYPDNPSLSSELTTFEIQSNQGDNFGVRVSGYLCPPETGIYYFWIAGNNHTELNLSTSDDPADKVRLAHNEDYALSREWNKFPTQKSPGILLTMGNTYYIEALMKEAAFGDNLAVGWRKPSDGNGASPTGVVPGGVLSPVVRANVPVTGVSLLPSNLSLAEGETSTLSLSVSPSNATDNSVTWSSNNTSIATVDNNGLVTALAEGMATITVTTGDGGFTDTTVIDVVAYNPNSCTASGSILMERYDGIAGSAIANLLDAPNYPDSPSISAELTEFETPRNMGDNFGVRVSGYLCPPETGIYYFWIAGNNHTELNLSTSDDPVDKVRLAHNEDYALNREWNKFPTQKSQGILLTKGNNYYIEALMKEAAFGDNLAVGWRKPSDGNGASPTEVIPGNVMSPVINSSQSLLVDISDLVFNDKPSLTISPNPASTEVQVILNNLEEEGSEIEYTIYSISGTQVMHLRGGWNEIIDVSRLAAGAYQIVVRSGAWSDSKKLIIR</sequence>
<dbReference type="PANTHER" id="PTHR46769:SF2">
    <property type="entry name" value="FIBROCYSTIN-L ISOFORM 2 PRECURSOR-RELATED"/>
    <property type="match status" value="1"/>
</dbReference>
<organism evidence="4 5">
    <name type="scientific">Maribacter algarum</name>
    <name type="common">ex Zhang et al. 2020</name>
    <dbReference type="NCBI Taxonomy" id="2578118"/>
    <lineage>
        <taxon>Bacteria</taxon>
        <taxon>Pseudomonadati</taxon>
        <taxon>Bacteroidota</taxon>
        <taxon>Flavobacteriia</taxon>
        <taxon>Flavobacteriales</taxon>
        <taxon>Flavobacteriaceae</taxon>
        <taxon>Maribacter</taxon>
    </lineage>
</organism>
<accession>A0A5S3PNF8</accession>
<feature type="domain" description="Ig-like" evidence="2">
    <location>
        <begin position="954"/>
        <end position="1029"/>
    </location>
</feature>
<dbReference type="InterPro" id="IPR052387">
    <property type="entry name" value="Fibrocystin"/>
</dbReference>
<dbReference type="OrthoDB" id="338827at2"/>
<dbReference type="SUPFAM" id="SSF50952">
    <property type="entry name" value="Soluble quinoprotein glucose dehydrogenase"/>
    <property type="match status" value="1"/>
</dbReference>
<dbReference type="SUPFAM" id="SSF56988">
    <property type="entry name" value="Anthrax protective antigen"/>
    <property type="match status" value="2"/>
</dbReference>
<dbReference type="InterPro" id="IPR036280">
    <property type="entry name" value="Multihaem_cyt_sf"/>
</dbReference>
<dbReference type="InterPro" id="IPR011042">
    <property type="entry name" value="6-blade_b-propeller_TolB-like"/>
</dbReference>
<dbReference type="InterPro" id="IPR007110">
    <property type="entry name" value="Ig-like_dom"/>
</dbReference>
<dbReference type="Proteomes" id="UP000310314">
    <property type="component" value="Unassembled WGS sequence"/>
</dbReference>
<dbReference type="PROSITE" id="PS51820">
    <property type="entry name" value="PA14"/>
    <property type="match status" value="4"/>
</dbReference>
<dbReference type="NCBIfam" id="TIGR04183">
    <property type="entry name" value="Por_Secre_tail"/>
    <property type="match status" value="1"/>
</dbReference>
<evidence type="ECO:0000259" key="3">
    <source>
        <dbReference type="PROSITE" id="PS51820"/>
    </source>
</evidence>